<proteinExistence type="inferred from homology"/>
<dbReference type="EMBL" id="NHRJ02000006">
    <property type="protein sequence ID" value="PZE20566.1"/>
    <property type="molecule type" value="Genomic_DNA"/>
</dbReference>
<dbReference type="GO" id="GO:0005829">
    <property type="term" value="C:cytosol"/>
    <property type="evidence" value="ECO:0007669"/>
    <property type="project" value="TreeGrafter"/>
</dbReference>
<dbReference type="SUPFAM" id="SSF47336">
    <property type="entry name" value="ACP-like"/>
    <property type="match status" value="3"/>
</dbReference>
<keyword evidence="4" id="KW-0597">Phosphoprotein</keyword>
<dbReference type="CDD" id="cd17643">
    <property type="entry name" value="A_NRPS_Cytc1-like"/>
    <property type="match status" value="1"/>
</dbReference>
<dbReference type="FunFam" id="3.40.50.980:FF:000001">
    <property type="entry name" value="Non-ribosomal peptide synthetase"/>
    <property type="match status" value="3"/>
</dbReference>
<dbReference type="Pfam" id="PF00668">
    <property type="entry name" value="Condensation"/>
    <property type="match status" value="4"/>
</dbReference>
<dbReference type="GO" id="GO:0008610">
    <property type="term" value="P:lipid biosynthetic process"/>
    <property type="evidence" value="ECO:0007669"/>
    <property type="project" value="UniProtKB-ARBA"/>
</dbReference>
<name>A0A2W1NS35_PAEXE</name>
<reference evidence="10" key="1">
    <citation type="submission" date="2018-06" db="EMBL/GenBank/DDBJ databases">
        <title>Paenibacillus xerothermodurans sp. nov. an extremely dry heat resistant spore forming bacterium isolated from the soil of Cape Canaveral, Florida.</title>
        <authorList>
            <person name="Seuylemezian A."/>
            <person name="Kaur N."/>
            <person name="Patil P."/>
            <person name="Patil P."/>
            <person name="Mayilraj S."/>
            <person name="Vaishampayan P."/>
        </authorList>
    </citation>
    <scope>NUCLEOTIDE SEQUENCE [LARGE SCALE GENOMIC DNA]</scope>
    <source>
        <strain evidence="10">ATCC 27380</strain>
    </source>
</reference>
<dbReference type="GO" id="GO:0072330">
    <property type="term" value="P:monocarboxylic acid biosynthetic process"/>
    <property type="evidence" value="ECO:0007669"/>
    <property type="project" value="UniProtKB-ARBA"/>
</dbReference>
<dbReference type="NCBIfam" id="NF003417">
    <property type="entry name" value="PRK04813.1"/>
    <property type="match status" value="3"/>
</dbReference>
<dbReference type="Proteomes" id="UP000214746">
    <property type="component" value="Unassembled WGS sequence"/>
</dbReference>
<gene>
    <name evidence="10" type="ORF">CBW46_012400</name>
</gene>
<evidence type="ECO:0000256" key="2">
    <source>
        <dbReference type="ARBA" id="ARBA00006432"/>
    </source>
</evidence>
<dbReference type="InterPro" id="IPR001242">
    <property type="entry name" value="Condensation_dom"/>
</dbReference>
<dbReference type="InterPro" id="IPR020459">
    <property type="entry name" value="AMP-binding"/>
</dbReference>
<dbReference type="GO" id="GO:0017000">
    <property type="term" value="P:antibiotic biosynthetic process"/>
    <property type="evidence" value="ECO:0007669"/>
    <property type="project" value="UniProtKB-KW"/>
</dbReference>
<keyword evidence="11" id="KW-1185">Reference proteome</keyword>
<dbReference type="InterPro" id="IPR006162">
    <property type="entry name" value="Ppantetheine_attach_site"/>
</dbReference>
<dbReference type="FunFam" id="3.40.50.12780:FF:000012">
    <property type="entry name" value="Non-ribosomal peptide synthetase"/>
    <property type="match status" value="3"/>
</dbReference>
<dbReference type="SUPFAM" id="SSF56801">
    <property type="entry name" value="Acetyl-CoA synthetase-like"/>
    <property type="match status" value="3"/>
</dbReference>
<dbReference type="OrthoDB" id="9765680at2"/>
<dbReference type="PANTHER" id="PTHR45527">
    <property type="entry name" value="NONRIBOSOMAL PEPTIDE SYNTHETASE"/>
    <property type="match status" value="1"/>
</dbReference>
<dbReference type="CDD" id="cd19534">
    <property type="entry name" value="E_NRPS"/>
    <property type="match status" value="1"/>
</dbReference>
<dbReference type="FunFam" id="3.30.300.30:FF:000010">
    <property type="entry name" value="Enterobactin synthetase component F"/>
    <property type="match status" value="2"/>
</dbReference>
<evidence type="ECO:0000256" key="7">
    <source>
        <dbReference type="ARBA" id="ARBA00023194"/>
    </source>
</evidence>
<sequence length="3618" mass="403406">MSQKTIQKVYPLTPMQEGMMYHAVLDPQSSSYFTQLELHVTGHLDVTIVQKCIDHLLESYEILRTAFVHQQLQRPRQIVFAERQVAVHYENITQMEQSEQQRYLQAYRHQNQTNGFNLAKDPLIRVAIFQLTESSYQFMWSNHHILIDGWSLGVLMKKLFQCYETLRSGRTLAVEPVRPYGEYIKWLAKQDKEAALTYWDARLADFDQATPLPGGRRPSAGDVYRNESWTFTWDERLVAAIKQVSNRYQVTASNMFQAMWGMLLGRYNNTDDVVFGAVVSGRPSSIHGIESMVGLFINTIPVRVRMGENATFADLFAAVQKSALEAEKYDHVPLYDIQNRSVLGQQLVNHLLAFENFPLERELEDGNFEQRLGFSAEVVGGSDETNYDFNLIAFPGDQWTIKMMYNASVYDRQWIEKVAAHLTNIAWAMVSNPEAHIRGVCYLSEDERQQLLGSLHHAEVSYPQDKTIQQLFEEQVERVPDRAAVVFEDRRLTYRELNARANRLAALVRAKGVGPDGLVAIMAERSPEMIVGMLAILKAGGAYVPIDPAYPSDRIEFMLEDSGARVLLTQSHLLNSVDFSGETLCLELSDVDVTDGATYNLAPVNSPDDLCYVIYTSGTTGKPKGVMISHRNVVRLLVNDKLQFTFSSRDTWTMFHSFCFDFSVWEMYGALLYGGKLVAVPKEVAQSPQQFRQLLIDEKVTVLNQTPTAFAALIQREIAAPSRELELRYVIFGGEALQPAILREWNDKYPETKLINMYGITETTVHVTYKEIATEEINSNISNIGVPIPTLGCCIMDKDMNLVPMGVIGELCVTGLGVARGYLHRPELTAQRFIDNPYKPGERLYRSGDLARLLPNGEMEYFGRSDHQVKIRGFRIELGEIEHRLLQIPAITEAAVLPLTDHHGQPMLVAYFTGSEQLSLGELRQALSVHLPDYMVPAHFMQLPKMPLTSNGKLDRKALPKPTAGAGRDTYQAPRTELEERLAEIWQEVLGVERVGIDDDFFSLGGHSLKAMLLTSRMHQQVEREVPIKLLFERPTIRGLAESLQAATEDSAGVIEPAQVQPHYPLSFAQRRMYILSQLEGAGIGYNIPAALSLEGELDQSRLEAAFQGLIARHETLRTSFHMVDGALVQKIHEHIPFQLECTRASEKDSETLIRNFVRPFDLDQAPLLRAELIQFDEHSHLLLIDMHHSITDGASTAVLVQDLAALYGGQTVPEPKLHYKDYAVWQNQPEQQERLGRLESFWLDQFAGDIPVLDLPADYPRLSQQSAAGDRFVFGISKEFAGRIQELTTATGTTAYMFLLAAFNVFLAKCSSQEDIIVGSPIAGRTHADIRDMPGMFVNTLALRSAPEGSKTFRQYLTEVKELCLQAFAHQDYPFEMLVEKLPIDRDTSRTPLFNVMFNMQNMNTPQMRLGELSLSDYPMRPLAAKYDLTLEALESNNEIRLSFDYATARFSADTMRRWSGYLVQLVAAAVTNPDATVSEMDMLSAGERRQLLEESRATGVNYATDQCIHSQFESQAAKMPERIAAVAPDGQLTYHELEERAASLARTLSGLGIGRGDAVALLLSRSTDAIAAMLAVLKAGAAYVPIDPDNPDQRIEFILQDSRARGLITEQQYAARVGELFDGAVIDVSAARSSALESADRALSETSAQIATAADDLAYIIYTSGTTGKPKGVMIEHRQVLHLVEGLRDRVYSQHDHTTLNVALVAPFHFDASVQQIFASLLLGHTLFVVPRSSSMDGRALAAYYRSHRIDVTDGTPAHVQMLLAAGNVQGVGIRHMLIGGEALPQETVRGVYDLFASAGSAPLITNVYGPTECCVDASAFDIRPEACEGSANVNAYVPIGRPIGNNRLYIMDAGNRLQPVGLPGELCIAGDGVGRGYLNLPELTAEKFVADPFVPGELMYRTGDLARKRPDGEIEFLGRMDGQLKIRGYRIEPGEIEAALVRHEKVDKAVVVGYPEQGAAQELCAYFVAEKGELAAAAVREWLSAQLPKYMVPSYFVQVESIPLTANGKINRRALPAPVLVNTSGAAYAAPESEMQLVLCDLWQETLGADRVGVDDNFFDLGGHSLKAMMLIGSLQTKLNRDISIKVLFDRPTVRGLAAYLDEAAAGSSSVYAQIEPAPEQPYYPLSSAQNRMYILQQFEPSGASYNMPSVLLLEGELDASRLERALQALIDRHESLRTSFMDIEGKPVQQIHQRVPFELHQLACIEEEAPELIEQFIRPFNLHSAPLFRACVIKLAENRHLLLTDTHHIITDGHSNEILVKELAALYAGQALPQPKLHYKDFSTWYNEPAQQEVAERQEQYWLETFSGTIPELSLPTDYPRPSVQSFAGDVVRFRASKQLTDQIRRLALATGTTMHMVLLSVFNIFLAKLSGQDDVIVGSVVSGRAHPDSQAIPGMFVNTLALRTGPRADKTFRQLLLEVKEASLQAIEHQDYPFEQLINKLDLPRDVSRNPLFNVMLTSENADRDVLRLDRLNIAPYDMPHTTSKFDLTLGAFERADELGLQFEYCCDLFKKDTVVRWSAYLLNTLLGAVENPDARLADIELLTAEEKRKTLVEWNRTEQSDVPTDKTIHELFEHQVLVTPDQAAVVYNGRQWTYRELNARANWLARVLIAKGVRPDQPVGIMAKPSLEMAAGVLAILKAGGAFVPIDPSYPAQRISYMLSDSNARLLLTQTGLAVPQEFGGEVLLLDGEHDCSGGFNSEVPNPGVNAAADNLAYIIYTSGTTGQPKGVMIEHRSLVNLCFWHNEAFAVGSNDRSAKYAGFGFDATVWELFPYWVAGAQVHIIDETIRMDIVRLNEYFNNNGISVTFLPTQLCEQFMELDNRSLRVLLTGGDQLKRVGSEHRYTLVNNYGPTESTVVATSTSVKHGAQTITIGRPITNTRLYVLGSGGQLQPTGVAGELCIAGRGLARGYMNRPEETAERFVPDPFVPGERMYRTGDSAKWLEDGTIEYLGRIDRQVKVRGFRIEMPEIEVHLAQHAAVSAAVVSDIRDSQGNTALCAYVVPVGSLDADELKMDLASVLPDYMVPQYWVELPQLPMTPNGKVDRRALPLPQISTAEPSTYNGPANELEALLAQVWQDVLGLDKVSTTENFFALGGDSIKAIQMASRLYREGWKLEMKDLFQHPTIEQVGPYLQRAEGATAEQGMVEGDVLLTPIQRWFFAQRFTAMHHWNQSVMLHAPSGFAPYAVQEALSKIVEHHDALRMSYTFSQEGVVQHNRGSESGEVSVQVVDLQGVNDIETRITSYADEVQRSIDLGQGPLLKTVIFQTDHGDHLLIVIHHLVVDGVSWRILLEDFAGGYLQAVRGEEVSLPDKTNSFKDWAEGLQAYADSPAFLKQADYWQRIENERIMPLPKDNASTTHVIKDCASVSVELSQEDTRLLLTQVHKPYRTEMNDILLTALGMAVQEWTGESKICINLESHGREEILPGMNVSRTVGWFTAQYPILLNMPDGPLPTLIKTVKEGLRSIPDKGVGYGILRYLTAAEHKAGLEFALKPEISFNYLGQFDSEVQTDAFGPSTYGMGDQISGESEALHALNFSGIVRGGRLALSCTFNKQQYLRGTITQLMERLQRHLLQLIHHCVEKKDQDLTPSDFDATDLGMDEMEDIFEVLSEKLG</sequence>
<keyword evidence="5" id="KW-0436">Ligase</keyword>
<dbReference type="Gene3D" id="1.10.1200.10">
    <property type="entry name" value="ACP-like"/>
    <property type="match status" value="3"/>
</dbReference>
<dbReference type="SMART" id="SM00823">
    <property type="entry name" value="PKS_PP"/>
    <property type="match status" value="3"/>
</dbReference>
<dbReference type="GO" id="GO:0031177">
    <property type="term" value="F:phosphopantetheine binding"/>
    <property type="evidence" value="ECO:0007669"/>
    <property type="project" value="InterPro"/>
</dbReference>
<dbReference type="Gene3D" id="3.30.559.10">
    <property type="entry name" value="Chloramphenicol acetyltransferase-like domain"/>
    <property type="match status" value="4"/>
</dbReference>
<dbReference type="Pfam" id="PF13193">
    <property type="entry name" value="AMP-binding_C"/>
    <property type="match status" value="3"/>
</dbReference>
<feature type="domain" description="Carrier" evidence="9">
    <location>
        <begin position="973"/>
        <end position="1048"/>
    </location>
</feature>
<dbReference type="PANTHER" id="PTHR45527:SF14">
    <property type="entry name" value="PLIPASTATIN SYNTHASE SUBUNIT B"/>
    <property type="match status" value="1"/>
</dbReference>
<dbReference type="InterPro" id="IPR010060">
    <property type="entry name" value="NRPS_synth"/>
</dbReference>
<keyword evidence="3" id="KW-0596">Phosphopantetheine</keyword>
<dbReference type="InterPro" id="IPR023213">
    <property type="entry name" value="CAT-like_dom_sf"/>
</dbReference>
<dbReference type="InterPro" id="IPR025110">
    <property type="entry name" value="AMP-bd_C"/>
</dbReference>
<dbReference type="Pfam" id="PF00550">
    <property type="entry name" value="PP-binding"/>
    <property type="match status" value="3"/>
</dbReference>
<dbReference type="InterPro" id="IPR009081">
    <property type="entry name" value="PP-bd_ACP"/>
</dbReference>
<dbReference type="InterPro" id="IPR045851">
    <property type="entry name" value="AMP-bd_C_sf"/>
</dbReference>
<dbReference type="GO" id="GO:0043041">
    <property type="term" value="P:amino acid activation for nonribosomal peptide biosynthetic process"/>
    <property type="evidence" value="ECO:0007669"/>
    <property type="project" value="TreeGrafter"/>
</dbReference>
<dbReference type="RefSeq" id="WP_089200319.1">
    <property type="nucleotide sequence ID" value="NZ_NHRJ02000006.1"/>
</dbReference>
<dbReference type="PROSITE" id="PS00455">
    <property type="entry name" value="AMP_BINDING"/>
    <property type="match status" value="3"/>
</dbReference>
<dbReference type="InterPro" id="IPR036736">
    <property type="entry name" value="ACP-like_sf"/>
</dbReference>
<dbReference type="InterPro" id="IPR020806">
    <property type="entry name" value="PKS_PP-bd"/>
</dbReference>
<dbReference type="FunFam" id="1.10.1200.10:FF:000016">
    <property type="entry name" value="Non-ribosomal peptide synthase"/>
    <property type="match status" value="1"/>
</dbReference>
<evidence type="ECO:0000256" key="8">
    <source>
        <dbReference type="ARBA" id="ARBA00023268"/>
    </source>
</evidence>
<dbReference type="GO" id="GO:0044550">
    <property type="term" value="P:secondary metabolite biosynthetic process"/>
    <property type="evidence" value="ECO:0007669"/>
    <property type="project" value="UniProtKB-ARBA"/>
</dbReference>
<dbReference type="FunFam" id="3.40.50.980:FF:000002">
    <property type="entry name" value="Enterobactin synthetase component F"/>
    <property type="match status" value="1"/>
</dbReference>
<comment type="caution">
    <text evidence="10">The sequence shown here is derived from an EMBL/GenBank/DDBJ whole genome shotgun (WGS) entry which is preliminary data.</text>
</comment>
<accession>A0A2W1NS35</accession>
<dbReference type="Gene3D" id="3.30.300.30">
    <property type="match status" value="3"/>
</dbReference>
<dbReference type="FunFam" id="1.10.1200.10:FF:000005">
    <property type="entry name" value="Nonribosomal peptide synthetase 1"/>
    <property type="match status" value="2"/>
</dbReference>
<dbReference type="CDD" id="cd19531">
    <property type="entry name" value="LCL_NRPS-like"/>
    <property type="match status" value="2"/>
</dbReference>
<evidence type="ECO:0000256" key="1">
    <source>
        <dbReference type="ARBA" id="ARBA00001957"/>
    </source>
</evidence>
<evidence type="ECO:0000313" key="10">
    <source>
        <dbReference type="EMBL" id="PZE20566.1"/>
    </source>
</evidence>
<dbReference type="Gene3D" id="3.30.559.30">
    <property type="entry name" value="Nonribosomal peptide synthetase, condensation domain"/>
    <property type="match status" value="4"/>
</dbReference>
<comment type="cofactor">
    <cofactor evidence="1">
        <name>pantetheine 4'-phosphate</name>
        <dbReference type="ChEBI" id="CHEBI:47942"/>
    </cofactor>
</comment>
<dbReference type="NCBIfam" id="TIGR01733">
    <property type="entry name" value="AA-adenyl-dom"/>
    <property type="match status" value="3"/>
</dbReference>
<protein>
    <submittedName>
        <fullName evidence="10">Non-ribosomal peptide synthetase</fullName>
    </submittedName>
</protein>
<feature type="domain" description="Carrier" evidence="9">
    <location>
        <begin position="3067"/>
        <end position="3141"/>
    </location>
</feature>
<dbReference type="FunFam" id="2.30.38.10:FF:000001">
    <property type="entry name" value="Non-ribosomal peptide synthetase PvdI"/>
    <property type="match status" value="2"/>
</dbReference>
<comment type="similarity">
    <text evidence="2">Belongs to the ATP-dependent AMP-binding enzyme family.</text>
</comment>
<keyword evidence="8" id="KW-0511">Multifunctional enzyme</keyword>
<dbReference type="InterPro" id="IPR000873">
    <property type="entry name" value="AMP-dep_synth/lig_dom"/>
</dbReference>
<dbReference type="PROSITE" id="PS50075">
    <property type="entry name" value="CARRIER"/>
    <property type="match status" value="3"/>
</dbReference>
<evidence type="ECO:0000259" key="9">
    <source>
        <dbReference type="PROSITE" id="PS50075"/>
    </source>
</evidence>
<evidence type="ECO:0000313" key="11">
    <source>
        <dbReference type="Proteomes" id="UP000214746"/>
    </source>
</evidence>
<feature type="domain" description="Carrier" evidence="9">
    <location>
        <begin position="2033"/>
        <end position="2108"/>
    </location>
</feature>
<keyword evidence="7" id="KW-0045">Antibiotic biosynthesis</keyword>
<dbReference type="Gene3D" id="2.30.38.10">
    <property type="entry name" value="Luciferase, Domain 3"/>
    <property type="match status" value="3"/>
</dbReference>
<evidence type="ECO:0000256" key="5">
    <source>
        <dbReference type="ARBA" id="ARBA00022598"/>
    </source>
</evidence>
<dbReference type="CDD" id="cd19543">
    <property type="entry name" value="DCL_NRPS"/>
    <property type="match status" value="1"/>
</dbReference>
<dbReference type="SUPFAM" id="SSF52777">
    <property type="entry name" value="CoA-dependent acyltransferases"/>
    <property type="match status" value="8"/>
</dbReference>
<dbReference type="PROSITE" id="PS00012">
    <property type="entry name" value="PHOSPHOPANTETHEINE"/>
    <property type="match status" value="3"/>
</dbReference>
<dbReference type="NCBIfam" id="TIGR01720">
    <property type="entry name" value="NRPS-para261"/>
    <property type="match status" value="1"/>
</dbReference>
<dbReference type="GO" id="GO:0016874">
    <property type="term" value="F:ligase activity"/>
    <property type="evidence" value="ECO:0007669"/>
    <property type="project" value="UniProtKB-KW"/>
</dbReference>
<dbReference type="Gene3D" id="3.40.50.980">
    <property type="match status" value="6"/>
</dbReference>
<keyword evidence="6" id="KW-0677">Repeat</keyword>
<dbReference type="InterPro" id="IPR020845">
    <property type="entry name" value="AMP-binding_CS"/>
</dbReference>
<dbReference type="PRINTS" id="PR00154">
    <property type="entry name" value="AMPBINDING"/>
</dbReference>
<evidence type="ECO:0000256" key="4">
    <source>
        <dbReference type="ARBA" id="ARBA00022553"/>
    </source>
</evidence>
<dbReference type="InterPro" id="IPR010071">
    <property type="entry name" value="AA_adenyl_dom"/>
</dbReference>
<evidence type="ECO:0000256" key="6">
    <source>
        <dbReference type="ARBA" id="ARBA00022737"/>
    </source>
</evidence>
<evidence type="ECO:0000256" key="3">
    <source>
        <dbReference type="ARBA" id="ARBA00022450"/>
    </source>
</evidence>
<dbReference type="Pfam" id="PF00501">
    <property type="entry name" value="AMP-binding"/>
    <property type="match status" value="3"/>
</dbReference>
<organism evidence="10 11">
    <name type="scientific">Paenibacillus xerothermodurans</name>
    <dbReference type="NCBI Taxonomy" id="1977292"/>
    <lineage>
        <taxon>Bacteria</taxon>
        <taxon>Bacillati</taxon>
        <taxon>Bacillota</taxon>
        <taxon>Bacilli</taxon>
        <taxon>Bacillales</taxon>
        <taxon>Paenibacillaceae</taxon>
        <taxon>Paenibacillus</taxon>
    </lineage>
</organism>